<dbReference type="GO" id="GO:0016747">
    <property type="term" value="F:acyltransferase activity, transferring groups other than amino-acyl groups"/>
    <property type="evidence" value="ECO:0007669"/>
    <property type="project" value="InterPro"/>
</dbReference>
<evidence type="ECO:0000313" key="3">
    <source>
        <dbReference type="Proteomes" id="UP000050424"/>
    </source>
</evidence>
<dbReference type="EMBL" id="LKCW01000130">
    <property type="protein sequence ID" value="KPM38579.1"/>
    <property type="molecule type" value="Genomic_DNA"/>
</dbReference>
<sequence length="156" mass="17821">MGAQRVFERFERHEITEQMLVVAARFFSDHYGIWGQPHSNVQFAGTPGNRVKMSVNVLRQQILPEESRSSYARVTVDGILAGHAFACRWKYGHRQICWITQLVVHSSYRERHLATQLLLTLLNKEDDIFGIMSSHPAACKTLSRAFGGEYLGFLLI</sequence>
<dbReference type="OrthoDB" id="2019666at2759"/>
<dbReference type="InterPro" id="IPR000182">
    <property type="entry name" value="GNAT_dom"/>
</dbReference>
<dbReference type="STRING" id="78410.A0A0P7AYI4"/>
<dbReference type="InterPro" id="IPR016181">
    <property type="entry name" value="Acyl_CoA_acyltransferase"/>
</dbReference>
<dbReference type="SUPFAM" id="SSF55729">
    <property type="entry name" value="Acyl-CoA N-acyltransferases (Nat)"/>
    <property type="match status" value="1"/>
</dbReference>
<gene>
    <name evidence="2" type="ORF">AK830_g7984</name>
</gene>
<evidence type="ECO:0000259" key="1">
    <source>
        <dbReference type="Pfam" id="PF00583"/>
    </source>
</evidence>
<name>A0A0P7AYI4_9HYPO</name>
<dbReference type="Gene3D" id="3.40.630.30">
    <property type="match status" value="1"/>
</dbReference>
<keyword evidence="3" id="KW-1185">Reference proteome</keyword>
<evidence type="ECO:0000313" key="2">
    <source>
        <dbReference type="EMBL" id="KPM38579.1"/>
    </source>
</evidence>
<dbReference type="AlphaFoldDB" id="A0A0P7AYI4"/>
<feature type="domain" description="N-acetyltransferase" evidence="1">
    <location>
        <begin position="66"/>
        <end position="123"/>
    </location>
</feature>
<reference evidence="2 3" key="1">
    <citation type="submission" date="2015-09" db="EMBL/GenBank/DDBJ databases">
        <title>Draft genome of a European isolate of the apple canker pathogen Neonectria ditissima.</title>
        <authorList>
            <person name="Gomez-Cortecero A."/>
            <person name="Harrison R.J."/>
            <person name="Armitage A.D."/>
        </authorList>
    </citation>
    <scope>NUCLEOTIDE SEQUENCE [LARGE SCALE GENOMIC DNA]</scope>
    <source>
        <strain evidence="2 3">R09/05</strain>
    </source>
</reference>
<organism evidence="2 3">
    <name type="scientific">Neonectria ditissima</name>
    <dbReference type="NCBI Taxonomy" id="78410"/>
    <lineage>
        <taxon>Eukaryota</taxon>
        <taxon>Fungi</taxon>
        <taxon>Dikarya</taxon>
        <taxon>Ascomycota</taxon>
        <taxon>Pezizomycotina</taxon>
        <taxon>Sordariomycetes</taxon>
        <taxon>Hypocreomycetidae</taxon>
        <taxon>Hypocreales</taxon>
        <taxon>Nectriaceae</taxon>
        <taxon>Neonectria</taxon>
    </lineage>
</organism>
<comment type="caution">
    <text evidence="2">The sequence shown here is derived from an EMBL/GenBank/DDBJ whole genome shotgun (WGS) entry which is preliminary data.</text>
</comment>
<accession>A0A0P7AYI4</accession>
<dbReference type="Proteomes" id="UP000050424">
    <property type="component" value="Unassembled WGS sequence"/>
</dbReference>
<protein>
    <recommendedName>
        <fullName evidence="1">N-acetyltransferase domain-containing protein</fullName>
    </recommendedName>
</protein>
<proteinExistence type="predicted"/>
<dbReference type="Pfam" id="PF00583">
    <property type="entry name" value="Acetyltransf_1"/>
    <property type="match status" value="1"/>
</dbReference>